<evidence type="ECO:0000259" key="3">
    <source>
        <dbReference type="Pfam" id="PF01625"/>
    </source>
</evidence>
<dbReference type="InterPro" id="IPR036509">
    <property type="entry name" value="Met_Sox_Rdtase_MsrA_sf"/>
</dbReference>
<dbReference type="PANTHER" id="PTHR43774:SF1">
    <property type="entry name" value="PEPTIDE METHIONINE SULFOXIDE REDUCTASE MSRA 2"/>
    <property type="match status" value="1"/>
</dbReference>
<dbReference type="InterPro" id="IPR002569">
    <property type="entry name" value="Met_Sox_Rdtase_MsrA_dom"/>
</dbReference>
<dbReference type="EMBL" id="JACQPB010000025">
    <property type="protein sequence ID" value="MBI4210247.1"/>
    <property type="molecule type" value="Genomic_DNA"/>
</dbReference>
<comment type="catalytic activity">
    <reaction evidence="2">
        <text>L-methionyl-[protein] + [thioredoxin]-disulfide + H2O = L-methionyl-(S)-S-oxide-[protein] + [thioredoxin]-dithiol</text>
        <dbReference type="Rhea" id="RHEA:14217"/>
        <dbReference type="Rhea" id="RHEA-COMP:10698"/>
        <dbReference type="Rhea" id="RHEA-COMP:10700"/>
        <dbReference type="Rhea" id="RHEA-COMP:12313"/>
        <dbReference type="Rhea" id="RHEA-COMP:12315"/>
        <dbReference type="ChEBI" id="CHEBI:15377"/>
        <dbReference type="ChEBI" id="CHEBI:16044"/>
        <dbReference type="ChEBI" id="CHEBI:29950"/>
        <dbReference type="ChEBI" id="CHEBI:44120"/>
        <dbReference type="ChEBI" id="CHEBI:50058"/>
        <dbReference type="EC" id="1.8.4.11"/>
    </reaction>
</comment>
<proteinExistence type="inferred from homology"/>
<dbReference type="EC" id="1.8.4.11" evidence="2"/>
<dbReference type="PANTHER" id="PTHR43774">
    <property type="entry name" value="PEPTIDE METHIONINE SULFOXIDE REDUCTASE"/>
    <property type="match status" value="1"/>
</dbReference>
<comment type="catalytic activity">
    <reaction evidence="2">
        <text>[thioredoxin]-disulfide + L-methionine + H2O = L-methionine (S)-S-oxide + [thioredoxin]-dithiol</text>
        <dbReference type="Rhea" id="RHEA:19993"/>
        <dbReference type="Rhea" id="RHEA-COMP:10698"/>
        <dbReference type="Rhea" id="RHEA-COMP:10700"/>
        <dbReference type="ChEBI" id="CHEBI:15377"/>
        <dbReference type="ChEBI" id="CHEBI:29950"/>
        <dbReference type="ChEBI" id="CHEBI:50058"/>
        <dbReference type="ChEBI" id="CHEBI:57844"/>
        <dbReference type="ChEBI" id="CHEBI:58772"/>
        <dbReference type="EC" id="1.8.4.11"/>
    </reaction>
</comment>
<dbReference type="HAMAP" id="MF_01401">
    <property type="entry name" value="MsrA"/>
    <property type="match status" value="1"/>
</dbReference>
<accession>A0A8T3YKU9</accession>
<organism evidence="4 5">
    <name type="scientific">Candidatus Iainarchaeum sp</name>
    <dbReference type="NCBI Taxonomy" id="3101447"/>
    <lineage>
        <taxon>Archaea</taxon>
        <taxon>Candidatus Iainarchaeota</taxon>
        <taxon>Candidatus Iainarchaeia</taxon>
        <taxon>Candidatus Iainarchaeales</taxon>
        <taxon>Candidatus Iainarchaeaceae</taxon>
        <taxon>Candidatus Iainarchaeum</taxon>
    </lineage>
</organism>
<gene>
    <name evidence="2 4" type="primary">msrA</name>
    <name evidence="4" type="ORF">HY544_01940</name>
</gene>
<evidence type="ECO:0000256" key="1">
    <source>
        <dbReference type="ARBA" id="ARBA00023002"/>
    </source>
</evidence>
<dbReference type="NCBIfam" id="TIGR00401">
    <property type="entry name" value="msrA"/>
    <property type="match status" value="1"/>
</dbReference>
<dbReference type="Gene3D" id="3.30.1060.10">
    <property type="entry name" value="Peptide methionine sulphoxide reductase MsrA"/>
    <property type="match status" value="1"/>
</dbReference>
<comment type="function">
    <text evidence="2">Has an important function as a repair enzyme for proteins that have been inactivated by oxidation. Catalyzes the reversible oxidation-reduction of methionine sulfoxide in proteins to methionine.</text>
</comment>
<sequence>MVKIPGAKQSNSKRERQGSLEAAAFGAGCFWGVEEAFRQVPGVEETAVGYMGGVKEKPTYEDVCADETGHAEVVQVRFNPAEVSYEELLGIFWANHNPTTPNRQGPDVGSQYRSVIFFYTPEQGRLASESKEKAGSSGRWAGRAIVTEIVPAKPFWRAEEYHQKYLMKRGLESCHL</sequence>
<feature type="active site" evidence="2">
    <location>
        <position position="29"/>
    </location>
</feature>
<dbReference type="Pfam" id="PF01625">
    <property type="entry name" value="PMSR"/>
    <property type="match status" value="1"/>
</dbReference>
<protein>
    <recommendedName>
        <fullName evidence="2">Peptide methionine sulfoxide reductase MsrA</fullName>
        <shortName evidence="2">Protein-methionine-S-oxide reductase</shortName>
        <ecNumber evidence="2">1.8.4.11</ecNumber>
    </recommendedName>
    <alternativeName>
        <fullName evidence="2">Peptide-methionine (S)-S-oxide reductase</fullName>
        <shortName evidence="2">Peptide Met(O) reductase</shortName>
    </alternativeName>
</protein>
<dbReference type="AlphaFoldDB" id="A0A8T3YKU9"/>
<dbReference type="SUPFAM" id="SSF55068">
    <property type="entry name" value="Peptide methionine sulfoxide reductase"/>
    <property type="match status" value="1"/>
</dbReference>
<evidence type="ECO:0000313" key="5">
    <source>
        <dbReference type="Proteomes" id="UP000732298"/>
    </source>
</evidence>
<dbReference type="Proteomes" id="UP000732298">
    <property type="component" value="Unassembled WGS sequence"/>
</dbReference>
<dbReference type="GO" id="GO:0008113">
    <property type="term" value="F:peptide-methionine (S)-S-oxide reductase activity"/>
    <property type="evidence" value="ECO:0007669"/>
    <property type="project" value="UniProtKB-UniRule"/>
</dbReference>
<feature type="domain" description="Peptide methionine sulphoxide reductase MsrA" evidence="3">
    <location>
        <begin position="23"/>
        <end position="175"/>
    </location>
</feature>
<comment type="caution">
    <text evidence="4">The sequence shown here is derived from an EMBL/GenBank/DDBJ whole genome shotgun (WGS) entry which is preliminary data.</text>
</comment>
<evidence type="ECO:0000256" key="2">
    <source>
        <dbReference type="HAMAP-Rule" id="MF_01401"/>
    </source>
</evidence>
<name>A0A8T3YKU9_9ARCH</name>
<keyword evidence="1 2" id="KW-0560">Oxidoreductase</keyword>
<comment type="similarity">
    <text evidence="2">Belongs to the MsrA Met sulfoxide reductase family.</text>
</comment>
<evidence type="ECO:0000313" key="4">
    <source>
        <dbReference type="EMBL" id="MBI4210247.1"/>
    </source>
</evidence>
<reference evidence="4" key="1">
    <citation type="submission" date="2020-07" db="EMBL/GenBank/DDBJ databases">
        <title>Huge and variable diversity of episymbiotic CPR bacteria and DPANN archaea in groundwater ecosystems.</title>
        <authorList>
            <person name="He C.Y."/>
            <person name="Keren R."/>
            <person name="Whittaker M."/>
            <person name="Farag I.F."/>
            <person name="Doudna J."/>
            <person name="Cate J.H.D."/>
            <person name="Banfield J.F."/>
        </authorList>
    </citation>
    <scope>NUCLEOTIDE SEQUENCE</scope>
    <source>
        <strain evidence="4">NC_groundwater_1296_Ag_S-0.2um_52_80</strain>
    </source>
</reference>